<dbReference type="OrthoDB" id="412647at2759"/>
<dbReference type="Gene3D" id="3.40.50.720">
    <property type="entry name" value="NAD(P)-binding Rossmann-like Domain"/>
    <property type="match status" value="1"/>
</dbReference>
<dbReference type="AlphaFoldDB" id="A0A8S4PCB1"/>
<dbReference type="GO" id="GO:0031510">
    <property type="term" value="C:SUMO activating enzyme complex"/>
    <property type="evidence" value="ECO:0007669"/>
    <property type="project" value="TreeGrafter"/>
</dbReference>
<dbReference type="GO" id="GO:0005737">
    <property type="term" value="C:cytoplasm"/>
    <property type="evidence" value="ECO:0007669"/>
    <property type="project" value="TreeGrafter"/>
</dbReference>
<name>A0A8S4PCB1_OWEFU</name>
<gene>
    <name evidence="11" type="ORF">OFUS_LOCUS15991</name>
</gene>
<evidence type="ECO:0000256" key="2">
    <source>
        <dbReference type="ARBA" id="ARBA00004718"/>
    </source>
</evidence>
<dbReference type="InterPro" id="IPR000594">
    <property type="entry name" value="ThiF_NAD_FAD-bd"/>
</dbReference>
<accession>A0A8S4PCB1</accession>
<evidence type="ECO:0000256" key="7">
    <source>
        <dbReference type="ARBA" id="ARBA00044187"/>
    </source>
</evidence>
<dbReference type="Proteomes" id="UP000749559">
    <property type="component" value="Unassembled WGS sequence"/>
</dbReference>
<dbReference type="SUPFAM" id="SSF69572">
    <property type="entry name" value="Activating enzymes of the ubiquitin-like proteins"/>
    <property type="match status" value="1"/>
</dbReference>
<dbReference type="FunFam" id="3.40.50.720:FF:000744">
    <property type="entry name" value="Smt3 activating enzyme 1"/>
    <property type="match status" value="1"/>
</dbReference>
<reference evidence="11" key="1">
    <citation type="submission" date="2022-03" db="EMBL/GenBank/DDBJ databases">
        <authorList>
            <person name="Martin C."/>
        </authorList>
    </citation>
    <scope>NUCLEOTIDE SEQUENCE</scope>
</reference>
<evidence type="ECO:0000313" key="11">
    <source>
        <dbReference type="EMBL" id="CAH1790823.1"/>
    </source>
</evidence>
<dbReference type="Pfam" id="PF00899">
    <property type="entry name" value="ThiF"/>
    <property type="match status" value="1"/>
</dbReference>
<evidence type="ECO:0000259" key="10">
    <source>
        <dbReference type="Pfam" id="PF00899"/>
    </source>
</evidence>
<dbReference type="GO" id="GO:0016925">
    <property type="term" value="P:protein sumoylation"/>
    <property type="evidence" value="ECO:0007669"/>
    <property type="project" value="TreeGrafter"/>
</dbReference>
<dbReference type="InterPro" id="IPR000011">
    <property type="entry name" value="UBQ/SUMO-activ_enz_E1-like"/>
</dbReference>
<dbReference type="PANTHER" id="PTHR10953:SF162">
    <property type="entry name" value="SUMO-ACTIVATING ENZYME SUBUNIT 1"/>
    <property type="match status" value="1"/>
</dbReference>
<feature type="region of interest" description="Disordered" evidence="9">
    <location>
        <begin position="179"/>
        <end position="201"/>
    </location>
</feature>
<comment type="subunit">
    <text evidence="6">Heterodimer of SAE1 and UBA2/SAE2. The heterodimer corresponds to the two domains that are encoded on a single polypeptide chain in ubiquitin-activating enzyme E1. Interacts with UBE2I.</text>
</comment>
<dbReference type="GO" id="GO:0019948">
    <property type="term" value="F:SUMO activating enzyme activity"/>
    <property type="evidence" value="ECO:0007669"/>
    <property type="project" value="TreeGrafter"/>
</dbReference>
<evidence type="ECO:0000256" key="1">
    <source>
        <dbReference type="ARBA" id="ARBA00004123"/>
    </source>
</evidence>
<protein>
    <recommendedName>
        <fullName evidence="7">SUMO-activating enzyme subunit 1</fullName>
    </recommendedName>
    <alternativeName>
        <fullName evidence="8">Ubiquitin-like 1-activating enzyme E1A</fullName>
    </alternativeName>
</protein>
<evidence type="ECO:0000313" key="12">
    <source>
        <dbReference type="Proteomes" id="UP000749559"/>
    </source>
</evidence>
<keyword evidence="4" id="KW-0833">Ubl conjugation pathway</keyword>
<comment type="pathway">
    <text evidence="2">Protein modification; protein sumoylation.</text>
</comment>
<evidence type="ECO:0000256" key="4">
    <source>
        <dbReference type="ARBA" id="ARBA00022786"/>
    </source>
</evidence>
<comment type="subcellular location">
    <subcellularLocation>
        <location evidence="1">Nucleus</location>
    </subcellularLocation>
</comment>
<dbReference type="EMBL" id="CAIIXF020000008">
    <property type="protein sequence ID" value="CAH1790823.1"/>
    <property type="molecule type" value="Genomic_DNA"/>
</dbReference>
<evidence type="ECO:0000256" key="9">
    <source>
        <dbReference type="SAM" id="MobiDB-lite"/>
    </source>
</evidence>
<evidence type="ECO:0000256" key="3">
    <source>
        <dbReference type="ARBA" id="ARBA00005673"/>
    </source>
</evidence>
<dbReference type="InterPro" id="IPR045886">
    <property type="entry name" value="ThiF/MoeB/HesA"/>
</dbReference>
<organism evidence="11 12">
    <name type="scientific">Owenia fusiformis</name>
    <name type="common">Polychaete worm</name>
    <dbReference type="NCBI Taxonomy" id="6347"/>
    <lineage>
        <taxon>Eukaryota</taxon>
        <taxon>Metazoa</taxon>
        <taxon>Spiralia</taxon>
        <taxon>Lophotrochozoa</taxon>
        <taxon>Annelida</taxon>
        <taxon>Polychaeta</taxon>
        <taxon>Sedentaria</taxon>
        <taxon>Canalipalpata</taxon>
        <taxon>Sabellida</taxon>
        <taxon>Oweniida</taxon>
        <taxon>Oweniidae</taxon>
        <taxon>Owenia</taxon>
    </lineage>
</organism>
<comment type="similarity">
    <text evidence="3">Belongs to the ubiquitin-activating E1 family.</text>
</comment>
<sequence length="349" mass="39406">MSGDQSVDITENEAELYDRQIRLWGLDAQKRLRAARVLLIGLRGLGAEVAKNIVLAGIKSITLMDHTIATEEDVCAQFLIDRSDIGKNRAESSLTRTQLLNPMVEMTADKESVDDKSDEFFKNFDVICATCCSQEQLLRVNEISFANNIKFFAGDVYGYYGYMFSDLNDHKFAEEITKRVKKDSTSDSGEPQEKKAKTEELETVTVERETSFVRLKEALNVDWTSEAMVRRLKRTPNTYFIMQVLHAFRSQEGRQPTVKEAESDKEKLLKLRDAISEQLHIKPDIVGDDFASHCVAELSPVCAILGGILGGEVIKAVSQKDVPHNNFFFYNGVEGSGMRDKSVFHFHKN</sequence>
<dbReference type="InterPro" id="IPR035985">
    <property type="entry name" value="Ubiquitin-activating_enz"/>
</dbReference>
<evidence type="ECO:0000256" key="8">
    <source>
        <dbReference type="ARBA" id="ARBA00044354"/>
    </source>
</evidence>
<evidence type="ECO:0000256" key="6">
    <source>
        <dbReference type="ARBA" id="ARBA00026003"/>
    </source>
</evidence>
<evidence type="ECO:0000256" key="5">
    <source>
        <dbReference type="ARBA" id="ARBA00023242"/>
    </source>
</evidence>
<keyword evidence="5" id="KW-0539">Nucleus</keyword>
<comment type="caution">
    <text evidence="11">The sequence shown here is derived from an EMBL/GenBank/DDBJ whole genome shotgun (WGS) entry which is preliminary data.</text>
</comment>
<feature type="domain" description="THIF-type NAD/FAD binding fold" evidence="10">
    <location>
        <begin position="17"/>
        <end position="338"/>
    </location>
</feature>
<keyword evidence="12" id="KW-1185">Reference proteome</keyword>
<dbReference type="PRINTS" id="PR01849">
    <property type="entry name" value="UBIQUITINACT"/>
</dbReference>
<dbReference type="PANTHER" id="PTHR10953">
    <property type="entry name" value="UBIQUITIN-ACTIVATING ENZYME E1"/>
    <property type="match status" value="1"/>
</dbReference>
<dbReference type="CDD" id="cd01492">
    <property type="entry name" value="Aos1_SUMO"/>
    <property type="match status" value="1"/>
</dbReference>
<proteinExistence type="inferred from homology"/>